<dbReference type="KEGG" id="rlg:Rleg_1521"/>
<dbReference type="Proteomes" id="UP000002256">
    <property type="component" value="Chromosome"/>
</dbReference>
<proteinExistence type="predicted"/>
<organism evidence="1 2">
    <name type="scientific">Rhizobium leguminosarum bv. trifolii (strain WSM1325)</name>
    <dbReference type="NCBI Taxonomy" id="395491"/>
    <lineage>
        <taxon>Bacteria</taxon>
        <taxon>Pseudomonadati</taxon>
        <taxon>Pseudomonadota</taxon>
        <taxon>Alphaproteobacteria</taxon>
        <taxon>Hyphomicrobiales</taxon>
        <taxon>Rhizobiaceae</taxon>
        <taxon>Rhizobium/Agrobacterium group</taxon>
        <taxon>Rhizobium</taxon>
    </lineage>
</organism>
<name>C6AVK0_RHILS</name>
<dbReference type="HOGENOM" id="CLU_3238701_0_0_5"/>
<protein>
    <submittedName>
        <fullName evidence="1">Uncharacterized protein</fullName>
    </submittedName>
</protein>
<evidence type="ECO:0000313" key="1">
    <source>
        <dbReference type="EMBL" id="ACS55811.1"/>
    </source>
</evidence>
<sequence length="43" mass="4903">MIATLIESIHMRAQGFDIFDREVDEHTHFAVTTAEAKAGDWEI</sequence>
<dbReference type="EMBL" id="CP001622">
    <property type="protein sequence ID" value="ACS55811.1"/>
    <property type="molecule type" value="Genomic_DNA"/>
</dbReference>
<gene>
    <name evidence="1" type="ordered locus">Rleg_1521</name>
</gene>
<dbReference type="AlphaFoldDB" id="C6AVK0"/>
<evidence type="ECO:0000313" key="2">
    <source>
        <dbReference type="Proteomes" id="UP000002256"/>
    </source>
</evidence>
<reference evidence="1 2" key="1">
    <citation type="journal article" date="2010" name="Stand. Genomic Sci.">
        <title>Complete genome sequence of Rhizobium leguminosarum bv. trifolii strain WSM1325, an effective microsymbiont of annual Mediterranean clovers.</title>
        <authorList>
            <person name="Reeve W."/>
            <person name="O'Hara G."/>
            <person name="Chain P."/>
            <person name="Ardley J."/>
            <person name="Brau L."/>
            <person name="Nandesena K."/>
            <person name="Tiwari R."/>
            <person name="Copeland A."/>
            <person name="Nolan M."/>
            <person name="Han C."/>
            <person name="Brettin T."/>
            <person name="Land M."/>
            <person name="Ovchinikova G."/>
            <person name="Ivanova N."/>
            <person name="Mavromatis K."/>
            <person name="Markowitz V."/>
            <person name="Kyrpides N."/>
            <person name="Melino V."/>
            <person name="Denton M."/>
            <person name="Yates R."/>
            <person name="Howieson J."/>
        </authorList>
    </citation>
    <scope>NUCLEOTIDE SEQUENCE [LARGE SCALE GENOMIC DNA]</scope>
    <source>
        <strain evidence="1 2">WSM1325</strain>
    </source>
</reference>
<accession>C6AVK0</accession>